<accession>A0A0N1J5D8</accession>
<evidence type="ECO:0008006" key="4">
    <source>
        <dbReference type="Google" id="ProtNLM"/>
    </source>
</evidence>
<proteinExistence type="predicted"/>
<dbReference type="RefSeq" id="XP_015663833.1">
    <property type="nucleotide sequence ID" value="XM_015798313.1"/>
</dbReference>
<feature type="region of interest" description="Disordered" evidence="1">
    <location>
        <begin position="141"/>
        <end position="177"/>
    </location>
</feature>
<dbReference type="SUPFAM" id="SSF52047">
    <property type="entry name" value="RNI-like"/>
    <property type="match status" value="1"/>
</dbReference>
<dbReference type="Proteomes" id="UP000037923">
    <property type="component" value="Unassembled WGS sequence"/>
</dbReference>
<feature type="compositionally biased region" description="Low complexity" evidence="1">
    <location>
        <begin position="142"/>
        <end position="167"/>
    </location>
</feature>
<feature type="region of interest" description="Disordered" evidence="1">
    <location>
        <begin position="785"/>
        <end position="842"/>
    </location>
</feature>
<dbReference type="OrthoDB" id="261084at2759"/>
<protein>
    <recommendedName>
        <fullName evidence="4">Leucine-rich repeat protein</fullName>
    </recommendedName>
</protein>
<dbReference type="SMART" id="SM00368">
    <property type="entry name" value="LRR_RI"/>
    <property type="match status" value="5"/>
</dbReference>
<name>A0A0N1J5D8_LEPPY</name>
<dbReference type="OMA" id="YVERNAI"/>
<reference evidence="2 3" key="1">
    <citation type="submission" date="2015-07" db="EMBL/GenBank/DDBJ databases">
        <title>High-quality genome of monoxenous trypanosomatid Leptomonas pyrrhocoris.</title>
        <authorList>
            <person name="Flegontov P."/>
            <person name="Butenko A."/>
            <person name="Firsov S."/>
            <person name="Vlcek C."/>
            <person name="Logacheva M.D."/>
            <person name="Field M."/>
            <person name="Filatov D."/>
            <person name="Flegontova O."/>
            <person name="Gerasimov E."/>
            <person name="Jackson A.P."/>
            <person name="Kelly S."/>
            <person name="Opperdoes F."/>
            <person name="O'Reilly A."/>
            <person name="Votypka J."/>
            <person name="Yurchenko V."/>
            <person name="Lukes J."/>
        </authorList>
    </citation>
    <scope>NUCLEOTIDE SEQUENCE [LARGE SCALE GENOMIC DNA]</scope>
    <source>
        <strain evidence="2">H10</strain>
    </source>
</reference>
<comment type="caution">
    <text evidence="2">The sequence shown here is derived from an EMBL/GenBank/DDBJ whole genome shotgun (WGS) entry which is preliminary data.</text>
</comment>
<dbReference type="Gene3D" id="3.80.10.10">
    <property type="entry name" value="Ribonuclease Inhibitor"/>
    <property type="match status" value="1"/>
</dbReference>
<dbReference type="GeneID" id="26902001"/>
<sequence length="905" mass="96207">MGVERKKTVATYLRDCLQLLNEKLLADKLLQWRVPTSVLLCATFAAAESDAAWTSFASCRSALGGRLHSLSLCGHGEIDAEAVQALRPTRKRASLLWSPELASVRASLCVLDLSGSTLGDGGVLVLMELLFPTAADRRRSVAAPSTSRASSKAAAPAQQQSDAKSSPEPARGVAAGHNSDSLLPSLQVLVLDAVGLSDAGVEGLCAHLESLLHLHMCDSNCAASSADAGAVLAQLSLRRNDLSCRGVMRVLSATLPLPQNSKTPSFVSHQRALTAIGNVDVSWNSCVPRSLHNDAETKRGCFTAFGAALVASRFPPPSSSESCNGSSLLLRGCSVDDAGMHALWVEGTLSAYLDRFRDAGKAELLRTADFTFQAQPKSRVGVTPCTLWTSVTRIDLSHNAAMGSGGILHFLHTLLSLEAARTATTSAHHPEGLVPHPLSSLEELALRNVGCNDAALQDVVRLLLGDDRIASAVIARVHESSPPVLGAGKGAQSSEDGLSVALRKEAHALAGLRAQESGRTEGSGLPHSQEPPNSTEDAERKWEPFVFLPHLQLLDLSQNCFTSHALVATVMTSAMIRSRHYRAAPETAVKKSAVPTSATPDGDHGFSFTLVLEHCGVSDAVLDAVPLALESTRDAFARTHRTLAEAEAFTAQKTTSRQDSAVCALFLGDNTFTHHAATRLRLWAHQEHARGTTSSQKTAIRIGIVVAYVEGNAVVHTSVFDGADSAATGAKGSTSEEAFENGLSVVIPTEGASLFPVSLRLFLREAASHVSWSNLPFLPHFSNSSSLHERHAPRGQQRQSPRHDRERTHFTVQTTRRSESPQPVSPPPPPLSNANTTPPDRWSAAAVKAASPAKTVVTDSSIDEFIAEAEQIMSERAHLVRHTHNGSVVADVLSQLPSATPENEA</sequence>
<dbReference type="InterPro" id="IPR032675">
    <property type="entry name" value="LRR_dom_sf"/>
</dbReference>
<organism evidence="2 3">
    <name type="scientific">Leptomonas pyrrhocoris</name>
    <name type="common">Firebug parasite</name>
    <dbReference type="NCBI Taxonomy" id="157538"/>
    <lineage>
        <taxon>Eukaryota</taxon>
        <taxon>Discoba</taxon>
        <taxon>Euglenozoa</taxon>
        <taxon>Kinetoplastea</taxon>
        <taxon>Metakinetoplastina</taxon>
        <taxon>Trypanosomatida</taxon>
        <taxon>Trypanosomatidae</taxon>
        <taxon>Leishmaniinae</taxon>
        <taxon>Leptomonas</taxon>
    </lineage>
</organism>
<gene>
    <name evidence="2" type="ORF">ABB37_01706</name>
</gene>
<evidence type="ECO:0000313" key="3">
    <source>
        <dbReference type="Proteomes" id="UP000037923"/>
    </source>
</evidence>
<evidence type="ECO:0000256" key="1">
    <source>
        <dbReference type="SAM" id="MobiDB-lite"/>
    </source>
</evidence>
<evidence type="ECO:0000313" key="2">
    <source>
        <dbReference type="EMBL" id="KPA85394.1"/>
    </source>
</evidence>
<feature type="compositionally biased region" description="Low complexity" evidence="1">
    <location>
        <begin position="832"/>
        <end position="842"/>
    </location>
</feature>
<dbReference type="VEuPathDB" id="TriTrypDB:LpyrH10_02_6800"/>
<dbReference type="AlphaFoldDB" id="A0A0N1J5D8"/>
<dbReference type="EMBL" id="LGTL01000002">
    <property type="protein sequence ID" value="KPA85394.1"/>
    <property type="molecule type" value="Genomic_DNA"/>
</dbReference>
<keyword evidence="3" id="KW-1185">Reference proteome</keyword>
<feature type="region of interest" description="Disordered" evidence="1">
    <location>
        <begin position="514"/>
        <end position="538"/>
    </location>
</feature>